<name>A0A396JI15_MEDTR</name>
<comment type="caution">
    <text evidence="1">The sequence shown here is derived from an EMBL/GenBank/DDBJ whole genome shotgun (WGS) entry which is preliminary data.</text>
</comment>
<dbReference type="EMBL" id="PSQE01000001">
    <property type="protein sequence ID" value="RHN76794.1"/>
    <property type="molecule type" value="Genomic_DNA"/>
</dbReference>
<dbReference type="AlphaFoldDB" id="A0A396JI15"/>
<proteinExistence type="predicted"/>
<evidence type="ECO:0000313" key="1">
    <source>
        <dbReference type="EMBL" id="RHN76794.1"/>
    </source>
</evidence>
<organism evidence="1">
    <name type="scientific">Medicago truncatula</name>
    <name type="common">Barrel medic</name>
    <name type="synonym">Medicago tribuloides</name>
    <dbReference type="NCBI Taxonomy" id="3880"/>
    <lineage>
        <taxon>Eukaryota</taxon>
        <taxon>Viridiplantae</taxon>
        <taxon>Streptophyta</taxon>
        <taxon>Embryophyta</taxon>
        <taxon>Tracheophyta</taxon>
        <taxon>Spermatophyta</taxon>
        <taxon>Magnoliopsida</taxon>
        <taxon>eudicotyledons</taxon>
        <taxon>Gunneridae</taxon>
        <taxon>Pentapetalae</taxon>
        <taxon>rosids</taxon>
        <taxon>fabids</taxon>
        <taxon>Fabales</taxon>
        <taxon>Fabaceae</taxon>
        <taxon>Papilionoideae</taxon>
        <taxon>50 kb inversion clade</taxon>
        <taxon>NPAAA clade</taxon>
        <taxon>Hologalegina</taxon>
        <taxon>IRL clade</taxon>
        <taxon>Trifolieae</taxon>
        <taxon>Medicago</taxon>
    </lineage>
</organism>
<sequence length="49" mass="5364">MCTNFVGIQNMKSSAVTLEKALELLSGEDARNVGGPHKRYSRVKDVEAL</sequence>
<protein>
    <submittedName>
        <fullName evidence="1">Uncharacterized protein</fullName>
    </submittedName>
</protein>
<dbReference type="Proteomes" id="UP000265566">
    <property type="component" value="Chromosome 1"/>
</dbReference>
<reference evidence="1" key="1">
    <citation type="journal article" date="2018" name="Nat. Plants">
        <title>Whole-genome landscape of Medicago truncatula symbiotic genes.</title>
        <authorList>
            <person name="Pecrix Y."/>
            <person name="Gamas P."/>
            <person name="Carrere S."/>
        </authorList>
    </citation>
    <scope>NUCLEOTIDE SEQUENCE</scope>
    <source>
        <tissue evidence="1">Leaves</tissue>
    </source>
</reference>
<dbReference type="Gramene" id="rna171">
    <property type="protein sequence ID" value="RHN76794.1"/>
    <property type="gene ID" value="gene171"/>
</dbReference>
<gene>
    <name evidence="1" type="ORF">MtrunA17_Chr1g0147771</name>
</gene>
<accession>A0A396JI15</accession>